<dbReference type="Proteomes" id="UP000660611">
    <property type="component" value="Unassembled WGS sequence"/>
</dbReference>
<dbReference type="Gene3D" id="3.90.820.10">
    <property type="entry name" value="Structural Genomics, Unknown Function 30-nov-00 1gh9 Mol_id"/>
    <property type="match status" value="1"/>
</dbReference>
<dbReference type="GO" id="GO:0005829">
    <property type="term" value="C:cytosol"/>
    <property type="evidence" value="ECO:0007669"/>
    <property type="project" value="TreeGrafter"/>
</dbReference>
<organism evidence="2 3">
    <name type="scientific">Dactylosporangium siamense</name>
    <dbReference type="NCBI Taxonomy" id="685454"/>
    <lineage>
        <taxon>Bacteria</taxon>
        <taxon>Bacillati</taxon>
        <taxon>Actinomycetota</taxon>
        <taxon>Actinomycetes</taxon>
        <taxon>Micromonosporales</taxon>
        <taxon>Micromonosporaceae</taxon>
        <taxon>Dactylosporangium</taxon>
    </lineage>
</organism>
<feature type="domain" description="MbtH-like" evidence="1">
    <location>
        <begin position="4"/>
        <end position="57"/>
    </location>
</feature>
<evidence type="ECO:0000313" key="2">
    <source>
        <dbReference type="EMBL" id="GIG51480.1"/>
    </source>
</evidence>
<keyword evidence="3" id="KW-1185">Reference proteome</keyword>
<dbReference type="InterPro" id="IPR037407">
    <property type="entry name" value="MLP_fam"/>
</dbReference>
<dbReference type="PANTHER" id="PTHR38444">
    <property type="entry name" value="ENTEROBACTIN BIOSYNTHESIS PROTEIN YBDZ"/>
    <property type="match status" value="1"/>
</dbReference>
<dbReference type="AlphaFoldDB" id="A0A919PVA3"/>
<dbReference type="Pfam" id="PF03621">
    <property type="entry name" value="MbtH"/>
    <property type="match status" value="1"/>
</dbReference>
<dbReference type="GO" id="GO:0019290">
    <property type="term" value="P:siderophore biosynthetic process"/>
    <property type="evidence" value="ECO:0007669"/>
    <property type="project" value="TreeGrafter"/>
</dbReference>
<dbReference type="SMART" id="SM00923">
    <property type="entry name" value="MbtH"/>
    <property type="match status" value="1"/>
</dbReference>
<dbReference type="SUPFAM" id="SSF160582">
    <property type="entry name" value="MbtH-like"/>
    <property type="match status" value="1"/>
</dbReference>
<dbReference type="PANTHER" id="PTHR38444:SF1">
    <property type="entry name" value="ENTEROBACTIN BIOSYNTHESIS PROTEIN YBDZ"/>
    <property type="match status" value="1"/>
</dbReference>
<gene>
    <name evidence="2" type="primary">mbtH_3</name>
    <name evidence="2" type="ORF">Dsi01nite_095210</name>
</gene>
<dbReference type="InterPro" id="IPR038020">
    <property type="entry name" value="MbtH-like_sf"/>
</dbReference>
<name>A0A919PVA3_9ACTN</name>
<dbReference type="EMBL" id="BONQ01000155">
    <property type="protein sequence ID" value="GIG51480.1"/>
    <property type="molecule type" value="Genomic_DNA"/>
</dbReference>
<accession>A0A919PVA3</accession>
<sequence>MSSNPFDDESGTFFVLVNDEDQHSLWPTFAAVPAGWRIVFGESGQTSRQECVDYVDRNWTDLRPRSLRESMARDTAPAA</sequence>
<evidence type="ECO:0000259" key="1">
    <source>
        <dbReference type="SMART" id="SM00923"/>
    </source>
</evidence>
<evidence type="ECO:0000313" key="3">
    <source>
        <dbReference type="Proteomes" id="UP000660611"/>
    </source>
</evidence>
<protein>
    <submittedName>
        <fullName evidence="2">Protein MbtH</fullName>
    </submittedName>
</protein>
<comment type="caution">
    <text evidence="2">The sequence shown here is derived from an EMBL/GenBank/DDBJ whole genome shotgun (WGS) entry which is preliminary data.</text>
</comment>
<reference evidence="2" key="1">
    <citation type="submission" date="2021-01" db="EMBL/GenBank/DDBJ databases">
        <title>Whole genome shotgun sequence of Dactylosporangium siamense NBRC 106093.</title>
        <authorList>
            <person name="Komaki H."/>
            <person name="Tamura T."/>
        </authorList>
    </citation>
    <scope>NUCLEOTIDE SEQUENCE</scope>
    <source>
        <strain evidence="2">NBRC 106093</strain>
    </source>
</reference>
<proteinExistence type="predicted"/>
<dbReference type="RefSeq" id="WP_203853114.1">
    <property type="nucleotide sequence ID" value="NZ_BAAAVW010000010.1"/>
</dbReference>
<dbReference type="InterPro" id="IPR005153">
    <property type="entry name" value="MbtH-like_dom"/>
</dbReference>